<feature type="transmembrane region" description="Helical" evidence="5">
    <location>
        <begin position="255"/>
        <end position="282"/>
    </location>
</feature>
<proteinExistence type="predicted"/>
<keyword evidence="4 5" id="KW-0472">Membrane</keyword>
<dbReference type="EMBL" id="JASNVH010000017">
    <property type="protein sequence ID" value="MDK4307797.1"/>
    <property type="molecule type" value="Genomic_DNA"/>
</dbReference>
<evidence type="ECO:0000256" key="5">
    <source>
        <dbReference type="SAM" id="Phobius"/>
    </source>
</evidence>
<dbReference type="SMART" id="SM00752">
    <property type="entry name" value="HTTM"/>
    <property type="match status" value="1"/>
</dbReference>
<dbReference type="InterPro" id="IPR011020">
    <property type="entry name" value="HTTM-like"/>
</dbReference>
<feature type="non-terminal residue" evidence="7">
    <location>
        <position position="1"/>
    </location>
</feature>
<organism evidence="7 8">
    <name type="scientific">Corynebacterium pseudodiphtheriticum</name>
    <dbReference type="NCBI Taxonomy" id="37637"/>
    <lineage>
        <taxon>Bacteria</taxon>
        <taxon>Bacillati</taxon>
        <taxon>Actinomycetota</taxon>
        <taxon>Actinomycetes</taxon>
        <taxon>Mycobacteriales</taxon>
        <taxon>Corynebacteriaceae</taxon>
        <taxon>Corynebacterium</taxon>
    </lineage>
</organism>
<evidence type="ECO:0000259" key="6">
    <source>
        <dbReference type="SMART" id="SM00752"/>
    </source>
</evidence>
<dbReference type="Proteomes" id="UP001224412">
    <property type="component" value="Unassembled WGS sequence"/>
</dbReference>
<comment type="caution">
    <text evidence="7">The sequence shown here is derived from an EMBL/GenBank/DDBJ whole genome shotgun (WGS) entry which is preliminary data.</text>
</comment>
<dbReference type="PANTHER" id="PTHR39535:SF2">
    <property type="entry name" value="HTTM DOMAIN-CONTAINING PROTEIN"/>
    <property type="match status" value="1"/>
</dbReference>
<evidence type="ECO:0000256" key="1">
    <source>
        <dbReference type="ARBA" id="ARBA00004127"/>
    </source>
</evidence>
<gene>
    <name evidence="7" type="ORF">QPX42_09635</name>
</gene>
<comment type="subcellular location">
    <subcellularLocation>
        <location evidence="1">Endomembrane system</location>
        <topology evidence="1">Multi-pass membrane protein</topology>
    </subcellularLocation>
</comment>
<dbReference type="GO" id="GO:0012505">
    <property type="term" value="C:endomembrane system"/>
    <property type="evidence" value="ECO:0007669"/>
    <property type="project" value="UniProtKB-SubCell"/>
</dbReference>
<dbReference type="PANTHER" id="PTHR39535">
    <property type="entry name" value="SPORULATION-DELAYING PROTEIN SDPB"/>
    <property type="match status" value="1"/>
</dbReference>
<evidence type="ECO:0000313" key="7">
    <source>
        <dbReference type="EMBL" id="MDK4307797.1"/>
    </source>
</evidence>
<dbReference type="InterPro" id="IPR052964">
    <property type="entry name" value="Sporulation_signal_mat"/>
</dbReference>
<reference evidence="7" key="1">
    <citation type="submission" date="2023-05" db="EMBL/GenBank/DDBJ databases">
        <title>Metabolic capabilities are highly conserved among human nasal-associated Corynebacterium species in pangenomic analyses.</title>
        <authorList>
            <person name="Tran T.H."/>
            <person name="Roberts A.Q."/>
            <person name="Escapa I.F."/>
            <person name="Gao W."/>
            <person name="Conlan S."/>
            <person name="Kong H."/>
            <person name="Segre J.A."/>
            <person name="Kelly M.S."/>
            <person name="Lemon K.P."/>
        </authorList>
    </citation>
    <scope>NUCLEOTIDE SEQUENCE</scope>
    <source>
        <strain evidence="7">KPL2773</strain>
    </source>
</reference>
<feature type="transmembrane region" description="Helical" evidence="5">
    <location>
        <begin position="121"/>
        <end position="142"/>
    </location>
</feature>
<keyword evidence="3 5" id="KW-1133">Transmembrane helix</keyword>
<feature type="transmembrane region" description="Helical" evidence="5">
    <location>
        <begin position="227"/>
        <end position="249"/>
    </location>
</feature>
<sequence>LKSVIVPSVQSPPSMLKLHDFCNRALLLSIAQLSVFAFTQTHNLFPPLILNNGEHKCEALGRAFSAYCLGGMFNEKTGTIIIVCILLWFGSGLLPQISGFAFVWSTFSFAQTIHLPDGGDYVAQVISVFLAVLGLPHTRIWYWQKPDPRTIKAPLIYVHKLLRLMTVPAYILLKLQFSWIYLNAAIAKTAVEQWQDGTAFYYVVRQEFFGVSGAIGDFIIEVSKIPIVTLGITWGVIIIEIAIALSLFLPRRLGIISLIISTTLHLSIFLFIGLFSFALIMIGGMIGANANSVYAWLGRNSQHTTPQSDVASK</sequence>
<feature type="transmembrane region" description="Helical" evidence="5">
    <location>
        <begin position="162"/>
        <end position="182"/>
    </location>
</feature>
<evidence type="ECO:0000256" key="3">
    <source>
        <dbReference type="ARBA" id="ARBA00022989"/>
    </source>
</evidence>
<evidence type="ECO:0000313" key="8">
    <source>
        <dbReference type="Proteomes" id="UP001224412"/>
    </source>
</evidence>
<dbReference type="AlphaFoldDB" id="A0AAP4F8X6"/>
<keyword evidence="2 5" id="KW-0812">Transmembrane</keyword>
<protein>
    <recommendedName>
        <fullName evidence="6">HTTM-like domain-containing protein</fullName>
    </recommendedName>
</protein>
<evidence type="ECO:0000256" key="2">
    <source>
        <dbReference type="ARBA" id="ARBA00022692"/>
    </source>
</evidence>
<dbReference type="RefSeq" id="WP_284599366.1">
    <property type="nucleotide sequence ID" value="NZ_JASNVH010000017.1"/>
</dbReference>
<feature type="domain" description="HTTM-like" evidence="6">
    <location>
        <begin position="25"/>
        <end position="293"/>
    </location>
</feature>
<feature type="transmembrane region" description="Helical" evidence="5">
    <location>
        <begin position="80"/>
        <end position="101"/>
    </location>
</feature>
<evidence type="ECO:0000256" key="4">
    <source>
        <dbReference type="ARBA" id="ARBA00023136"/>
    </source>
</evidence>
<accession>A0AAP4F8X6</accession>
<name>A0AAP4F8X6_9CORY</name>